<keyword evidence="2" id="KW-1185">Reference proteome</keyword>
<evidence type="ECO:0000313" key="1">
    <source>
        <dbReference type="EMBL" id="CAD8107201.1"/>
    </source>
</evidence>
<dbReference type="AlphaFoldDB" id="A0A8S1PVX7"/>
<gene>
    <name evidence="1" type="ORF">PSON_ATCC_30995.1.T0880169</name>
</gene>
<dbReference type="EMBL" id="CAJJDN010000088">
    <property type="protein sequence ID" value="CAD8107201.1"/>
    <property type="molecule type" value="Genomic_DNA"/>
</dbReference>
<comment type="caution">
    <text evidence="1">The sequence shown here is derived from an EMBL/GenBank/DDBJ whole genome shotgun (WGS) entry which is preliminary data.</text>
</comment>
<proteinExistence type="predicted"/>
<reference evidence="1" key="1">
    <citation type="submission" date="2021-01" db="EMBL/GenBank/DDBJ databases">
        <authorList>
            <consortium name="Genoscope - CEA"/>
            <person name="William W."/>
        </authorList>
    </citation>
    <scope>NUCLEOTIDE SEQUENCE</scope>
</reference>
<sequence length="33" mass="3987">MIMYQVNRGLQHFYQLEDVEIGLLQCQNSKKMK</sequence>
<evidence type="ECO:0000313" key="2">
    <source>
        <dbReference type="Proteomes" id="UP000692954"/>
    </source>
</evidence>
<dbReference type="Proteomes" id="UP000692954">
    <property type="component" value="Unassembled WGS sequence"/>
</dbReference>
<organism evidence="1 2">
    <name type="scientific">Paramecium sonneborni</name>
    <dbReference type="NCBI Taxonomy" id="65129"/>
    <lineage>
        <taxon>Eukaryota</taxon>
        <taxon>Sar</taxon>
        <taxon>Alveolata</taxon>
        <taxon>Ciliophora</taxon>
        <taxon>Intramacronucleata</taxon>
        <taxon>Oligohymenophorea</taxon>
        <taxon>Peniculida</taxon>
        <taxon>Parameciidae</taxon>
        <taxon>Paramecium</taxon>
    </lineage>
</organism>
<protein>
    <submittedName>
        <fullName evidence="1">Uncharacterized protein</fullName>
    </submittedName>
</protein>
<accession>A0A8S1PVX7</accession>
<name>A0A8S1PVX7_9CILI</name>